<dbReference type="InterPro" id="IPR019956">
    <property type="entry name" value="Ubiquitin_dom"/>
</dbReference>
<sequence>MLARCTARASAPAGRPACGRQATGVALRAPRAAPAVSLPAVSLRAPSAELTRPHRQRGCIAAAAPLGATASPIAPDVLRVGQPLTSNAVPIADLDFLAREPQAPSSDTLAVVVSLLSGANLKIETAASSTVRDLKLLLEQRTGLEPDAQRLLLRNKVVQDAERLADFGLQPQERIFMIARLRGG</sequence>
<evidence type="ECO:0000313" key="3">
    <source>
        <dbReference type="Proteomes" id="UP000612055"/>
    </source>
</evidence>
<dbReference type="Pfam" id="PF00240">
    <property type="entry name" value="ubiquitin"/>
    <property type="match status" value="1"/>
</dbReference>
<dbReference type="PRINTS" id="PR00348">
    <property type="entry name" value="UBIQUITIN"/>
</dbReference>
<dbReference type="SMART" id="SM00213">
    <property type="entry name" value="UBQ"/>
    <property type="match status" value="1"/>
</dbReference>
<feature type="domain" description="Ubiquitin-like" evidence="1">
    <location>
        <begin position="109"/>
        <end position="184"/>
    </location>
</feature>
<keyword evidence="3" id="KW-1185">Reference proteome</keyword>
<evidence type="ECO:0000313" key="2">
    <source>
        <dbReference type="EMBL" id="KAG2496175.1"/>
    </source>
</evidence>
<accession>A0A835YC64</accession>
<dbReference type="Proteomes" id="UP000612055">
    <property type="component" value="Unassembled WGS sequence"/>
</dbReference>
<dbReference type="AlphaFoldDB" id="A0A835YC64"/>
<evidence type="ECO:0000259" key="1">
    <source>
        <dbReference type="PROSITE" id="PS50053"/>
    </source>
</evidence>
<dbReference type="SUPFAM" id="SSF54236">
    <property type="entry name" value="Ubiquitin-like"/>
    <property type="match status" value="1"/>
</dbReference>
<gene>
    <name evidence="2" type="ORF">HYH03_005775</name>
</gene>
<protein>
    <recommendedName>
        <fullName evidence="1">Ubiquitin-like domain-containing protein</fullName>
    </recommendedName>
</protein>
<dbReference type="OrthoDB" id="417450at2759"/>
<dbReference type="CDD" id="cd17039">
    <property type="entry name" value="Ubl_ubiquitin_like"/>
    <property type="match status" value="1"/>
</dbReference>
<dbReference type="InterPro" id="IPR000626">
    <property type="entry name" value="Ubiquitin-like_dom"/>
</dbReference>
<dbReference type="Gene3D" id="3.10.20.90">
    <property type="entry name" value="Phosphatidylinositol 3-kinase Catalytic Subunit, Chain A, domain 1"/>
    <property type="match status" value="1"/>
</dbReference>
<name>A0A835YC64_9CHLO</name>
<dbReference type="EMBL" id="JAEHOE010000020">
    <property type="protein sequence ID" value="KAG2496175.1"/>
    <property type="molecule type" value="Genomic_DNA"/>
</dbReference>
<dbReference type="PROSITE" id="PS50053">
    <property type="entry name" value="UBIQUITIN_2"/>
    <property type="match status" value="1"/>
</dbReference>
<organism evidence="2 3">
    <name type="scientific">Edaphochlamys debaryana</name>
    <dbReference type="NCBI Taxonomy" id="47281"/>
    <lineage>
        <taxon>Eukaryota</taxon>
        <taxon>Viridiplantae</taxon>
        <taxon>Chlorophyta</taxon>
        <taxon>core chlorophytes</taxon>
        <taxon>Chlorophyceae</taxon>
        <taxon>CS clade</taxon>
        <taxon>Chlamydomonadales</taxon>
        <taxon>Chlamydomonadales incertae sedis</taxon>
        <taxon>Edaphochlamys</taxon>
    </lineage>
</organism>
<dbReference type="InterPro" id="IPR029071">
    <property type="entry name" value="Ubiquitin-like_domsf"/>
</dbReference>
<proteinExistence type="predicted"/>
<reference evidence="2" key="1">
    <citation type="journal article" date="2020" name="bioRxiv">
        <title>Comparative genomics of Chlamydomonas.</title>
        <authorList>
            <person name="Craig R.J."/>
            <person name="Hasan A.R."/>
            <person name="Ness R.W."/>
            <person name="Keightley P.D."/>
        </authorList>
    </citation>
    <scope>NUCLEOTIDE SEQUENCE</scope>
    <source>
        <strain evidence="2">CCAP 11/70</strain>
    </source>
</reference>
<comment type="caution">
    <text evidence="2">The sequence shown here is derived from an EMBL/GenBank/DDBJ whole genome shotgun (WGS) entry which is preliminary data.</text>
</comment>